<feature type="domain" description="HNH nuclease" evidence="1">
    <location>
        <begin position="135"/>
        <end position="178"/>
    </location>
</feature>
<dbReference type="Proteomes" id="UP001519273">
    <property type="component" value="Unassembled WGS sequence"/>
</dbReference>
<name>A0ABS4H6K5_9BACL</name>
<proteinExistence type="predicted"/>
<dbReference type="Gene3D" id="3.90.75.20">
    <property type="match status" value="1"/>
</dbReference>
<dbReference type="EMBL" id="JAGGKP010000011">
    <property type="protein sequence ID" value="MBP1938161.1"/>
    <property type="molecule type" value="Genomic_DNA"/>
</dbReference>
<dbReference type="InterPro" id="IPR044925">
    <property type="entry name" value="His-Me_finger_sf"/>
</dbReference>
<dbReference type="RefSeq" id="WP_209852126.1">
    <property type="nucleotide sequence ID" value="NZ_CBCRVE010000004.1"/>
</dbReference>
<dbReference type="SUPFAM" id="SSF54060">
    <property type="entry name" value="His-Me finger endonucleases"/>
    <property type="match status" value="1"/>
</dbReference>
<protein>
    <recommendedName>
        <fullName evidence="1">HNH nuclease domain-containing protein</fullName>
    </recommendedName>
</protein>
<reference evidence="2 3" key="1">
    <citation type="submission" date="2021-03" db="EMBL/GenBank/DDBJ databases">
        <title>Genomic Encyclopedia of Type Strains, Phase IV (KMG-IV): sequencing the most valuable type-strain genomes for metagenomic binning, comparative biology and taxonomic classification.</title>
        <authorList>
            <person name="Goeker M."/>
        </authorList>
    </citation>
    <scope>NUCLEOTIDE SEQUENCE [LARGE SCALE GENOMIC DNA]</scope>
    <source>
        <strain evidence="2 3">DSM 23491</strain>
    </source>
</reference>
<dbReference type="InterPro" id="IPR003615">
    <property type="entry name" value="HNH_nuc"/>
</dbReference>
<evidence type="ECO:0000313" key="3">
    <source>
        <dbReference type="Proteomes" id="UP001519273"/>
    </source>
</evidence>
<organism evidence="2 3">
    <name type="scientific">Paenibacillus sediminis</name>
    <dbReference type="NCBI Taxonomy" id="664909"/>
    <lineage>
        <taxon>Bacteria</taxon>
        <taxon>Bacillati</taxon>
        <taxon>Bacillota</taxon>
        <taxon>Bacilli</taxon>
        <taxon>Bacillales</taxon>
        <taxon>Paenibacillaceae</taxon>
        <taxon>Paenibacillus</taxon>
    </lineage>
</organism>
<gene>
    <name evidence="2" type="ORF">J2Z20_003080</name>
</gene>
<dbReference type="Pfam" id="PF13392">
    <property type="entry name" value="HNH_3"/>
    <property type="match status" value="1"/>
</dbReference>
<evidence type="ECO:0000313" key="2">
    <source>
        <dbReference type="EMBL" id="MBP1938161.1"/>
    </source>
</evidence>
<keyword evidence="3" id="KW-1185">Reference proteome</keyword>
<accession>A0ABS4H6K5</accession>
<sequence>MGKPAPDVGVTCEICGKRETVKPGRAKSYRTCSINCRASLSSRTLTNKVSLICEVCGEEFYSKPSGAYRRKCCSMSCSKQYRKVKYAGENNPNYGNRGEKCAAWRGGRKVSNYGYVLIHMPKHPNVRPDGYVLEHRLVMAEHLGRPLKDDEIVHHKDENKQNNAIENLEIMTLPEHQRLHNRLRSELRQVTRDQLGRFIKKEA</sequence>
<evidence type="ECO:0000259" key="1">
    <source>
        <dbReference type="Pfam" id="PF13392"/>
    </source>
</evidence>
<comment type="caution">
    <text evidence="2">The sequence shown here is derived from an EMBL/GenBank/DDBJ whole genome shotgun (WGS) entry which is preliminary data.</text>
</comment>